<reference evidence="1 2" key="1">
    <citation type="submission" date="2017-06" db="EMBL/GenBank/DDBJ databases">
        <authorList>
            <person name="Kim H.J."/>
            <person name="Triplett B.A."/>
        </authorList>
    </citation>
    <scope>NUCLEOTIDE SEQUENCE [LARGE SCALE GENOMIC DNA]</scope>
    <source>
        <strain evidence="1 2">DSM 14713</strain>
    </source>
</reference>
<organism evidence="1 2">
    <name type="scientific">Melittangium boletus DSM 14713</name>
    <dbReference type="NCBI Taxonomy" id="1294270"/>
    <lineage>
        <taxon>Bacteria</taxon>
        <taxon>Pseudomonadati</taxon>
        <taxon>Myxococcota</taxon>
        <taxon>Myxococcia</taxon>
        <taxon>Myxococcales</taxon>
        <taxon>Cystobacterineae</taxon>
        <taxon>Archangiaceae</taxon>
        <taxon>Melittangium</taxon>
    </lineage>
</organism>
<dbReference type="PANTHER" id="PTHR14097:SF7">
    <property type="entry name" value="OXIDOREDUCTASE HTATIP2"/>
    <property type="match status" value="1"/>
</dbReference>
<dbReference type="CDD" id="cd05250">
    <property type="entry name" value="CC3_like_SDR_a"/>
    <property type="match status" value="1"/>
</dbReference>
<dbReference type="PANTHER" id="PTHR14097">
    <property type="entry name" value="OXIDOREDUCTASE HTATIP2"/>
    <property type="match status" value="1"/>
</dbReference>
<dbReference type="Gene3D" id="3.40.50.720">
    <property type="entry name" value="NAD(P)-binding Rossmann-like Domain"/>
    <property type="match status" value="1"/>
</dbReference>
<protein>
    <submittedName>
        <fullName evidence="1">Nucleoside-diphosphate sugar epimerase</fullName>
    </submittedName>
</protein>
<dbReference type="Proteomes" id="UP000217289">
    <property type="component" value="Chromosome"/>
</dbReference>
<dbReference type="InterPro" id="IPR036291">
    <property type="entry name" value="NAD(P)-bd_dom_sf"/>
</dbReference>
<dbReference type="AlphaFoldDB" id="A0A250IK45"/>
<gene>
    <name evidence="1" type="ORF">MEBOL_005066</name>
</gene>
<dbReference type="KEGG" id="mbd:MEBOL_005066"/>
<proteinExistence type="predicted"/>
<name>A0A250IK45_9BACT</name>
<keyword evidence="2" id="KW-1185">Reference proteome</keyword>
<dbReference type="SUPFAM" id="SSF51735">
    <property type="entry name" value="NAD(P)-binding Rossmann-fold domains"/>
    <property type="match status" value="1"/>
</dbReference>
<accession>A0A250IK45</accession>
<sequence length="234" mass="25070">MTPGRLQGNVLSIPRMETSPRIALVAGASGLVGGALLDTLLEDPRYREIHSLGRRPLPRQHPKLVQHTVDFARLGPQPPPSAQDAFCTLGTTIKKAGSQEAFRAVDHDAVLSFARAARRAEVQRFIIVTALGANARSRIFYNRVKGETEDALKTLGFESLVILQPSLLLGERAESRLGEQVAGALSRALAPLLRPLAARPIEARTVARAMVTLAHQGPPGTRVVPSGELHALGA</sequence>
<evidence type="ECO:0000313" key="1">
    <source>
        <dbReference type="EMBL" id="ATB31603.1"/>
    </source>
</evidence>
<dbReference type="EMBL" id="CP022163">
    <property type="protein sequence ID" value="ATB31603.1"/>
    <property type="molecule type" value="Genomic_DNA"/>
</dbReference>
<evidence type="ECO:0000313" key="2">
    <source>
        <dbReference type="Proteomes" id="UP000217289"/>
    </source>
</evidence>